<evidence type="ECO:0000259" key="8">
    <source>
        <dbReference type="PROSITE" id="PS50850"/>
    </source>
</evidence>
<gene>
    <name evidence="9" type="ORF">PV399_44700</name>
    <name evidence="10" type="ORF">PV666_46080</name>
</gene>
<accession>A0AAP6EL56</accession>
<dbReference type="InterPro" id="IPR011701">
    <property type="entry name" value="MFS"/>
</dbReference>
<evidence type="ECO:0000256" key="2">
    <source>
        <dbReference type="ARBA" id="ARBA00008432"/>
    </source>
</evidence>
<dbReference type="RefSeq" id="WP_050987432.1">
    <property type="nucleotide sequence ID" value="NZ_CP122369.1"/>
</dbReference>
<evidence type="ECO:0000313" key="10">
    <source>
        <dbReference type="EMBL" id="MDX3025187.1"/>
    </source>
</evidence>
<keyword evidence="5" id="KW-0534">Nitrate assimilation</keyword>
<dbReference type="Proteomes" id="UP001272987">
    <property type="component" value="Unassembled WGS sequence"/>
</dbReference>
<keyword evidence="3 7" id="KW-0812">Transmembrane</keyword>
<feature type="transmembrane region" description="Helical" evidence="7">
    <location>
        <begin position="310"/>
        <end position="336"/>
    </location>
</feature>
<feature type="transmembrane region" description="Helical" evidence="7">
    <location>
        <begin position="374"/>
        <end position="400"/>
    </location>
</feature>
<proteinExistence type="inferred from homology"/>
<dbReference type="SUPFAM" id="SSF103473">
    <property type="entry name" value="MFS general substrate transporter"/>
    <property type="match status" value="1"/>
</dbReference>
<feature type="domain" description="Major facilitator superfamily (MFS) profile" evidence="8">
    <location>
        <begin position="20"/>
        <end position="400"/>
    </location>
</feature>
<feature type="transmembrane region" description="Helical" evidence="7">
    <location>
        <begin position="144"/>
        <end position="164"/>
    </location>
</feature>
<dbReference type="InterPro" id="IPR044772">
    <property type="entry name" value="NO3_transporter"/>
</dbReference>
<evidence type="ECO:0000256" key="4">
    <source>
        <dbReference type="ARBA" id="ARBA00022989"/>
    </source>
</evidence>
<feature type="transmembrane region" description="Helical" evidence="7">
    <location>
        <begin position="85"/>
        <end position="103"/>
    </location>
</feature>
<dbReference type="Proteomes" id="UP001282288">
    <property type="component" value="Unassembled WGS sequence"/>
</dbReference>
<comment type="caution">
    <text evidence="9">The sequence shown here is derived from an EMBL/GenBank/DDBJ whole genome shotgun (WGS) entry which is preliminary data.</text>
</comment>
<dbReference type="PANTHER" id="PTHR23515">
    <property type="entry name" value="HIGH-AFFINITY NITRATE TRANSPORTER 2.3"/>
    <property type="match status" value="1"/>
</dbReference>
<dbReference type="GO" id="GO:0015112">
    <property type="term" value="F:nitrate transmembrane transporter activity"/>
    <property type="evidence" value="ECO:0007669"/>
    <property type="project" value="InterPro"/>
</dbReference>
<evidence type="ECO:0000313" key="12">
    <source>
        <dbReference type="Proteomes" id="UP001282288"/>
    </source>
</evidence>
<feature type="transmembrane region" description="Helical" evidence="7">
    <location>
        <begin position="58"/>
        <end position="78"/>
    </location>
</feature>
<name>A0AAP6EL56_9ACTN</name>
<feature type="transmembrane region" description="Helical" evidence="7">
    <location>
        <begin position="109"/>
        <end position="137"/>
    </location>
</feature>
<feature type="transmembrane region" description="Helical" evidence="7">
    <location>
        <begin position="18"/>
        <end position="38"/>
    </location>
</feature>
<dbReference type="EMBL" id="JARAWP010000043">
    <property type="protein sequence ID" value="MDX3025187.1"/>
    <property type="molecule type" value="Genomic_DNA"/>
</dbReference>
<feature type="transmembrane region" description="Helical" evidence="7">
    <location>
        <begin position="348"/>
        <end position="368"/>
    </location>
</feature>
<dbReference type="AlphaFoldDB" id="A0AAP6EL56"/>
<organism evidence="9 12">
    <name type="scientific">Streptomyces acidiscabies</name>
    <dbReference type="NCBI Taxonomy" id="42234"/>
    <lineage>
        <taxon>Bacteria</taxon>
        <taxon>Bacillati</taxon>
        <taxon>Actinomycetota</taxon>
        <taxon>Actinomycetes</taxon>
        <taxon>Kitasatosporales</taxon>
        <taxon>Streptomycetaceae</taxon>
        <taxon>Streptomyces</taxon>
    </lineage>
</organism>
<dbReference type="InterPro" id="IPR036259">
    <property type="entry name" value="MFS_trans_sf"/>
</dbReference>
<protein>
    <submittedName>
        <fullName evidence="9">MFS transporter</fullName>
    </submittedName>
</protein>
<dbReference type="PROSITE" id="PS50850">
    <property type="entry name" value="MFS"/>
    <property type="match status" value="1"/>
</dbReference>
<dbReference type="Gene3D" id="1.20.1250.20">
    <property type="entry name" value="MFS general substrate transporter like domains"/>
    <property type="match status" value="2"/>
</dbReference>
<evidence type="ECO:0000256" key="1">
    <source>
        <dbReference type="ARBA" id="ARBA00004651"/>
    </source>
</evidence>
<comment type="similarity">
    <text evidence="2">Belongs to the major facilitator superfamily. Nitrate/nitrite porter (TC 2.A.1.8) family.</text>
</comment>
<evidence type="ECO:0000256" key="3">
    <source>
        <dbReference type="ARBA" id="ARBA00022692"/>
    </source>
</evidence>
<evidence type="ECO:0000256" key="6">
    <source>
        <dbReference type="ARBA" id="ARBA00023136"/>
    </source>
</evidence>
<keyword evidence="6 7" id="KW-0472">Membrane</keyword>
<evidence type="ECO:0000313" key="9">
    <source>
        <dbReference type="EMBL" id="MDX2966754.1"/>
    </source>
</evidence>
<dbReference type="GO" id="GO:0042128">
    <property type="term" value="P:nitrate assimilation"/>
    <property type="evidence" value="ECO:0007669"/>
    <property type="project" value="UniProtKB-KW"/>
</dbReference>
<dbReference type="Pfam" id="PF07690">
    <property type="entry name" value="MFS_1"/>
    <property type="match status" value="1"/>
</dbReference>
<feature type="transmembrane region" description="Helical" evidence="7">
    <location>
        <begin position="176"/>
        <end position="194"/>
    </location>
</feature>
<comment type="subcellular location">
    <subcellularLocation>
        <location evidence="1">Cell membrane</location>
        <topology evidence="1">Multi-pass membrane protein</topology>
    </subcellularLocation>
</comment>
<evidence type="ECO:0000313" key="11">
    <source>
        <dbReference type="Proteomes" id="UP001272987"/>
    </source>
</evidence>
<keyword evidence="4 7" id="KW-1133">Transmembrane helix</keyword>
<evidence type="ECO:0000256" key="7">
    <source>
        <dbReference type="SAM" id="Phobius"/>
    </source>
</evidence>
<dbReference type="InterPro" id="IPR020846">
    <property type="entry name" value="MFS_dom"/>
</dbReference>
<feature type="transmembrane region" description="Helical" evidence="7">
    <location>
        <begin position="215"/>
        <end position="240"/>
    </location>
</feature>
<feature type="transmembrane region" description="Helical" evidence="7">
    <location>
        <begin position="284"/>
        <end position="304"/>
    </location>
</feature>
<dbReference type="EMBL" id="JARAWC010000067">
    <property type="protein sequence ID" value="MDX2966754.1"/>
    <property type="molecule type" value="Genomic_DNA"/>
</dbReference>
<dbReference type="GO" id="GO:0005886">
    <property type="term" value="C:plasma membrane"/>
    <property type="evidence" value="ECO:0007669"/>
    <property type="project" value="UniProtKB-SubCell"/>
</dbReference>
<feature type="transmembrane region" description="Helical" evidence="7">
    <location>
        <begin position="260"/>
        <end position="277"/>
    </location>
</feature>
<reference evidence="9 11" key="1">
    <citation type="journal article" date="2023" name="Microb. Genom.">
        <title>Mesoterricola silvestris gen. nov., sp. nov., Mesoterricola sediminis sp. nov., Geothrix oryzae sp. nov., Geothrix edaphica sp. nov., Geothrix rubra sp. nov., and Geothrix limicola sp. nov., six novel members of Acidobacteriota isolated from soils.</title>
        <authorList>
            <person name="Weisberg A.J."/>
            <person name="Pearce E."/>
            <person name="Kramer C.G."/>
            <person name="Chang J.H."/>
            <person name="Clarke C.R."/>
        </authorList>
    </citation>
    <scope>NUCLEOTIDE SEQUENCE</scope>
    <source>
        <strain evidence="10 11">NB05-1H</strain>
        <strain evidence="9">NRRL_B-16521</strain>
    </source>
</reference>
<sequence length="407" mass="41122">MHRSSTPDSAGPQPRRAWLMLALATVGFAVNFWAWALLSPLGPRFKDTLHLSSFQQSLLVAVPVVVGSLGRVPVGALTDRYGGRVMFPVVSAATVLPVLYLGLAGHSSLTALLAGGFFLGVGGTAFAVGVPFVNAWFPPERRGLAIGVFGMGMGGTAISALSTVKLVDAHGTRTPFLMTAAALVAYALLAALVLRDAPGRTPVTQPLARTLADTLRLPVTWQAAGLYAVAFGGYVAFSVYLPTYLKTGYGLTQADAADRMAGFVLLAVAMRPVGGWLSDRVGPVRVLAVALGAVLAGACVQSLTPDLAPVGTAAFLVMAAALGAASGAVFALVALLAPADRIGSVTGVVGAAGGLGGFVPPLVMGALYGAYGSYAVGLLLLGAVAAGALMFTGTGVRYAVSRGGVSP</sequence>
<dbReference type="GeneID" id="69813441"/>
<keyword evidence="11" id="KW-1185">Reference proteome</keyword>
<evidence type="ECO:0000256" key="5">
    <source>
        <dbReference type="ARBA" id="ARBA00023063"/>
    </source>
</evidence>